<evidence type="ECO:0000313" key="2">
    <source>
        <dbReference type="Proteomes" id="UP000031643"/>
    </source>
</evidence>
<protein>
    <submittedName>
        <fullName evidence="1">Uncharacterized protein</fullName>
    </submittedName>
</protein>
<sequence length="58" mass="6573">MSYLQSILTKAEPLSSFERDELVGWLEVLEADVAMFGVAPEDEQRMDAIRKRLNEGTS</sequence>
<name>A0A0A8K344_9HYPH</name>
<dbReference type="RefSeq" id="WP_156137439.1">
    <property type="nucleotide sequence ID" value="NZ_AP014648.1"/>
</dbReference>
<dbReference type="AlphaFoldDB" id="A0A0A8K344"/>
<dbReference type="STRING" id="1384459.GL4_1491"/>
<reference evidence="1 2" key="1">
    <citation type="submission" date="2014-09" db="EMBL/GenBank/DDBJ databases">
        <title>Genome sequencing of Methyloceanibacter caenitepidi Gela4.</title>
        <authorList>
            <person name="Takeuchi M."/>
            <person name="Susumu S."/>
            <person name="Kamagata Y."/>
            <person name="Oshima K."/>
            <person name="Hattori M."/>
            <person name="Iwasaki W."/>
        </authorList>
    </citation>
    <scope>NUCLEOTIDE SEQUENCE [LARGE SCALE GENOMIC DNA]</scope>
    <source>
        <strain evidence="1 2">Gela4</strain>
    </source>
</reference>
<dbReference type="Proteomes" id="UP000031643">
    <property type="component" value="Chromosome"/>
</dbReference>
<organism evidence="1 2">
    <name type="scientific">Methyloceanibacter caenitepidi</name>
    <dbReference type="NCBI Taxonomy" id="1384459"/>
    <lineage>
        <taxon>Bacteria</taxon>
        <taxon>Pseudomonadati</taxon>
        <taxon>Pseudomonadota</taxon>
        <taxon>Alphaproteobacteria</taxon>
        <taxon>Hyphomicrobiales</taxon>
        <taxon>Hyphomicrobiaceae</taxon>
        <taxon>Methyloceanibacter</taxon>
    </lineage>
</organism>
<evidence type="ECO:0000313" key="1">
    <source>
        <dbReference type="EMBL" id="BAQ16947.1"/>
    </source>
</evidence>
<gene>
    <name evidence="1" type="ORF">GL4_1491</name>
</gene>
<dbReference type="EMBL" id="AP014648">
    <property type="protein sequence ID" value="BAQ16947.1"/>
    <property type="molecule type" value="Genomic_DNA"/>
</dbReference>
<keyword evidence="2" id="KW-1185">Reference proteome</keyword>
<dbReference type="KEGG" id="mcg:GL4_1491"/>
<dbReference type="HOGENOM" id="CLU_2974235_0_0_5"/>
<accession>A0A0A8K344</accession>
<proteinExistence type="predicted"/>